<feature type="region of interest" description="Disordered" evidence="1">
    <location>
        <begin position="374"/>
        <end position="419"/>
    </location>
</feature>
<dbReference type="PANTHER" id="PTHR46577:SF1">
    <property type="entry name" value="HTH-TYPE TRANSCRIPTIONAL REGULATORY PROTEIN GABR"/>
    <property type="match status" value="1"/>
</dbReference>
<evidence type="ECO:0000259" key="2">
    <source>
        <dbReference type="Pfam" id="PF00155"/>
    </source>
</evidence>
<sequence length="419" mass="46329">MIAAPAFEKAFWRRPEAFYPGLPALELLPLETWRKLSDKRLAQPRRTYLGYGHPGGYGPLRMVIAEYLSGSRGVRCRPEQVIVVSGSQQGIDLTTRVLVDEDEEIWIEDPGYGGARSVFQAAGADVIPVPVDQDGLVVSEGVARAPHARLAYVTPAHQYPLGHPMSMSRRKELLQWATTNNSWIIEDDYDSEFRYNGRPQPALQGMPGGNRVIYVGTFSKVLFPSLRLGYIVVPDELIDAFLVARSLSDRHQSTLDQAVLTDFIVDGHFTRHIRRSRVAYAERQECMLDRLAHETPGYIHAAPDPAGMSLVGWLPPGVSDLHLAERLAAGGIYAPPLSYFAMEPQPRGALMLGYTGFAPLRIKFSAKKMGSTVREVLGNRRPPTPRPSPPLPNPSVPGPASTNGHHTTVTPISRFRREA</sequence>
<feature type="domain" description="Aminotransferase class I/classII large" evidence="2">
    <location>
        <begin position="29"/>
        <end position="342"/>
    </location>
</feature>
<dbReference type="InterPro" id="IPR051446">
    <property type="entry name" value="HTH_trans_reg/aminotransferase"/>
</dbReference>
<comment type="caution">
    <text evidence="3">The sequence shown here is derived from an EMBL/GenBank/DDBJ whole genome shotgun (WGS) entry which is preliminary data.</text>
</comment>
<dbReference type="EMBL" id="JAWLKA010000039">
    <property type="protein sequence ID" value="MDV6286480.1"/>
    <property type="molecule type" value="Genomic_DNA"/>
</dbReference>
<dbReference type="Gene3D" id="3.40.640.10">
    <property type="entry name" value="Type I PLP-dependent aspartate aminotransferase-like (Major domain)"/>
    <property type="match status" value="1"/>
</dbReference>
<dbReference type="Pfam" id="PF00155">
    <property type="entry name" value="Aminotran_1_2"/>
    <property type="match status" value="1"/>
</dbReference>
<dbReference type="GO" id="GO:0008483">
    <property type="term" value="F:transaminase activity"/>
    <property type="evidence" value="ECO:0007669"/>
    <property type="project" value="UniProtKB-KW"/>
</dbReference>
<dbReference type="SUPFAM" id="SSF53383">
    <property type="entry name" value="PLP-dependent transferases"/>
    <property type="match status" value="1"/>
</dbReference>
<dbReference type="InterPro" id="IPR015424">
    <property type="entry name" value="PyrdxlP-dep_Trfase"/>
</dbReference>
<organism evidence="3 4">
    <name type="scientific">Rhodococcus jostii</name>
    <dbReference type="NCBI Taxonomy" id="132919"/>
    <lineage>
        <taxon>Bacteria</taxon>
        <taxon>Bacillati</taxon>
        <taxon>Actinomycetota</taxon>
        <taxon>Actinomycetes</taxon>
        <taxon>Mycobacteriales</taxon>
        <taxon>Nocardiaceae</taxon>
        <taxon>Rhodococcus</taxon>
    </lineage>
</organism>
<accession>A0ABU4CTE7</accession>
<dbReference type="PANTHER" id="PTHR46577">
    <property type="entry name" value="HTH-TYPE TRANSCRIPTIONAL REGULATORY PROTEIN GABR"/>
    <property type="match status" value="1"/>
</dbReference>
<keyword evidence="4" id="KW-1185">Reference proteome</keyword>
<evidence type="ECO:0000313" key="3">
    <source>
        <dbReference type="EMBL" id="MDV6286480.1"/>
    </source>
</evidence>
<keyword evidence="3" id="KW-0808">Transferase</keyword>
<dbReference type="Proteomes" id="UP001185737">
    <property type="component" value="Unassembled WGS sequence"/>
</dbReference>
<feature type="compositionally biased region" description="Polar residues" evidence="1">
    <location>
        <begin position="402"/>
        <end position="411"/>
    </location>
</feature>
<feature type="compositionally biased region" description="Pro residues" evidence="1">
    <location>
        <begin position="382"/>
        <end position="397"/>
    </location>
</feature>
<dbReference type="InterPro" id="IPR004839">
    <property type="entry name" value="Aminotransferase_I/II_large"/>
</dbReference>
<evidence type="ECO:0000256" key="1">
    <source>
        <dbReference type="SAM" id="MobiDB-lite"/>
    </source>
</evidence>
<dbReference type="CDD" id="cd00609">
    <property type="entry name" value="AAT_like"/>
    <property type="match status" value="1"/>
</dbReference>
<gene>
    <name evidence="3" type="ORF">R3Q59_39020</name>
</gene>
<keyword evidence="3" id="KW-0032">Aminotransferase</keyword>
<protein>
    <submittedName>
        <fullName evidence="3">PLP-dependent aminotransferase family protein</fullName>
    </submittedName>
</protein>
<reference evidence="3 4" key="1">
    <citation type="submission" date="2023-10" db="EMBL/GenBank/DDBJ databases">
        <title>Development of a sustainable strategy for remediation of hydrocarbon-contaminated territories based on the waste exchange concept.</title>
        <authorList>
            <person name="Krivoruchko A."/>
        </authorList>
    </citation>
    <scope>NUCLEOTIDE SEQUENCE [LARGE SCALE GENOMIC DNA]</scope>
    <source>
        <strain evidence="3 4">IEGM 60</strain>
    </source>
</reference>
<dbReference type="RefSeq" id="WP_317571514.1">
    <property type="nucleotide sequence ID" value="NZ_JAWLKA010000039.1"/>
</dbReference>
<name>A0ABU4CTE7_RHOJO</name>
<dbReference type="InterPro" id="IPR015421">
    <property type="entry name" value="PyrdxlP-dep_Trfase_major"/>
</dbReference>
<proteinExistence type="predicted"/>
<evidence type="ECO:0000313" key="4">
    <source>
        <dbReference type="Proteomes" id="UP001185737"/>
    </source>
</evidence>